<evidence type="ECO:0000256" key="1">
    <source>
        <dbReference type="SAM" id="MobiDB-lite"/>
    </source>
</evidence>
<accession>A0A8J6ABR8</accession>
<proteinExistence type="predicted"/>
<reference evidence="2" key="1">
    <citation type="journal article" date="2021" name="Evol. Appl.">
        <title>The genome of the Pyrenean desman and the effects of bottlenecks and inbreeding on the genomic landscape of an endangered species.</title>
        <authorList>
            <person name="Escoda L."/>
            <person name="Castresana J."/>
        </authorList>
    </citation>
    <scope>NUCLEOTIDE SEQUENCE</scope>
    <source>
        <strain evidence="2">IBE-C5619</strain>
    </source>
</reference>
<dbReference type="EMBL" id="JAGFMF010011640">
    <property type="protein sequence ID" value="KAG8518148.1"/>
    <property type="molecule type" value="Genomic_DNA"/>
</dbReference>
<dbReference type="AlphaFoldDB" id="A0A8J6ABR8"/>
<feature type="region of interest" description="Disordered" evidence="1">
    <location>
        <begin position="258"/>
        <end position="282"/>
    </location>
</feature>
<evidence type="ECO:0000313" key="2">
    <source>
        <dbReference type="EMBL" id="KAG8518148.1"/>
    </source>
</evidence>
<dbReference type="Proteomes" id="UP000700334">
    <property type="component" value="Unassembled WGS sequence"/>
</dbReference>
<keyword evidence="3" id="KW-1185">Reference proteome</keyword>
<comment type="caution">
    <text evidence="2">The sequence shown here is derived from an EMBL/GenBank/DDBJ whole genome shotgun (WGS) entry which is preliminary data.</text>
</comment>
<evidence type="ECO:0000313" key="3">
    <source>
        <dbReference type="Proteomes" id="UP000700334"/>
    </source>
</evidence>
<gene>
    <name evidence="2" type="ORF">J0S82_017294</name>
</gene>
<protein>
    <submittedName>
        <fullName evidence="2">Voltage-dependent T-type calcium channel subunit alpha-1I</fullName>
    </submittedName>
</protein>
<name>A0A8J6ABR8_GALPY</name>
<sequence length="282" mass="28807">MTSQAKWQEVPTLACCPREPEKCPDAAALGGSADSTAALGSSQGGGGEAGIISSSRCPAWCFQGSRIQETQVDETLGTGDFLDEAGLPAPSDMAENPVPPSSAATAPDPEPGVTEQPGPRSPPPSPPGPEEPLDGADPGVPHPDLAPVAFFCLRQTTSPRNWCIKMAADGGSGQPSGQLAQKFPGVRPGSGGAECGQTLARGPDLVTKPLDVQRVRVGLRGPITTRSWIRGLPGSPGPERACVTSSVDAQARRAAGSMALASWTSEQHQPGPGTGAEPWPLL</sequence>
<dbReference type="OrthoDB" id="8195947at2759"/>
<feature type="region of interest" description="Disordered" evidence="1">
    <location>
        <begin position="16"/>
        <end position="50"/>
    </location>
</feature>
<feature type="compositionally biased region" description="Pro residues" evidence="1">
    <location>
        <begin position="119"/>
        <end position="130"/>
    </location>
</feature>
<feature type="region of interest" description="Disordered" evidence="1">
    <location>
        <begin position="71"/>
        <end position="142"/>
    </location>
</feature>
<organism evidence="2 3">
    <name type="scientific">Galemys pyrenaicus</name>
    <name type="common">Iberian desman</name>
    <name type="synonym">Pyrenean desman</name>
    <dbReference type="NCBI Taxonomy" id="202257"/>
    <lineage>
        <taxon>Eukaryota</taxon>
        <taxon>Metazoa</taxon>
        <taxon>Chordata</taxon>
        <taxon>Craniata</taxon>
        <taxon>Vertebrata</taxon>
        <taxon>Euteleostomi</taxon>
        <taxon>Mammalia</taxon>
        <taxon>Eutheria</taxon>
        <taxon>Laurasiatheria</taxon>
        <taxon>Eulipotyphla</taxon>
        <taxon>Talpidae</taxon>
        <taxon>Galemys</taxon>
    </lineage>
</organism>